<name>A0AAV4JHA0_9GAST</name>
<dbReference type="PANTHER" id="PTHR10773:SF19">
    <property type="match status" value="1"/>
</dbReference>
<gene>
    <name evidence="2" type="ORF">ElyMa_003322900</name>
</gene>
<comment type="caution">
    <text evidence="2">The sequence shown here is derived from an EMBL/GenBank/DDBJ whole genome shotgun (WGS) entry which is preliminary data.</text>
</comment>
<accession>A0AAV4JHA0</accession>
<dbReference type="PANTHER" id="PTHR10773">
    <property type="entry name" value="DNA-DIRECTED RNA POLYMERASES I, II, AND III SUBUNIT RPABC2"/>
    <property type="match status" value="1"/>
</dbReference>
<reference evidence="2 3" key="1">
    <citation type="journal article" date="2021" name="Elife">
        <title>Chloroplast acquisition without the gene transfer in kleptoplastic sea slugs, Plakobranchus ocellatus.</title>
        <authorList>
            <person name="Maeda T."/>
            <person name="Takahashi S."/>
            <person name="Yoshida T."/>
            <person name="Shimamura S."/>
            <person name="Takaki Y."/>
            <person name="Nagai Y."/>
            <person name="Toyoda A."/>
            <person name="Suzuki Y."/>
            <person name="Arimoto A."/>
            <person name="Ishii H."/>
            <person name="Satoh N."/>
            <person name="Nishiyama T."/>
            <person name="Hasebe M."/>
            <person name="Maruyama T."/>
            <person name="Minagawa J."/>
            <person name="Obokata J."/>
            <person name="Shigenobu S."/>
        </authorList>
    </citation>
    <scope>NUCLEOTIDE SEQUENCE [LARGE SCALE GENOMIC DNA]</scope>
</reference>
<evidence type="ECO:0000256" key="1">
    <source>
        <dbReference type="SAM" id="MobiDB-lite"/>
    </source>
</evidence>
<feature type="region of interest" description="Disordered" evidence="1">
    <location>
        <begin position="684"/>
        <end position="727"/>
    </location>
</feature>
<evidence type="ECO:0000313" key="2">
    <source>
        <dbReference type="EMBL" id="GFS20801.1"/>
    </source>
</evidence>
<organism evidence="2 3">
    <name type="scientific">Elysia marginata</name>
    <dbReference type="NCBI Taxonomy" id="1093978"/>
    <lineage>
        <taxon>Eukaryota</taxon>
        <taxon>Metazoa</taxon>
        <taxon>Spiralia</taxon>
        <taxon>Lophotrochozoa</taxon>
        <taxon>Mollusca</taxon>
        <taxon>Gastropoda</taxon>
        <taxon>Heterobranchia</taxon>
        <taxon>Euthyneura</taxon>
        <taxon>Panpulmonata</taxon>
        <taxon>Sacoglossa</taxon>
        <taxon>Placobranchoidea</taxon>
        <taxon>Plakobranchidae</taxon>
        <taxon>Elysia</taxon>
    </lineage>
</organism>
<feature type="compositionally biased region" description="Basic residues" evidence="1">
    <location>
        <begin position="708"/>
        <end position="719"/>
    </location>
</feature>
<proteinExistence type="predicted"/>
<protein>
    <submittedName>
        <fullName evidence="2">WS0399_0 protein</fullName>
    </submittedName>
</protein>
<feature type="region of interest" description="Disordered" evidence="1">
    <location>
        <begin position="501"/>
        <end position="520"/>
    </location>
</feature>
<dbReference type="Proteomes" id="UP000762676">
    <property type="component" value="Unassembled WGS sequence"/>
</dbReference>
<evidence type="ECO:0000313" key="3">
    <source>
        <dbReference type="Proteomes" id="UP000762676"/>
    </source>
</evidence>
<dbReference type="EMBL" id="BMAT01006836">
    <property type="protein sequence ID" value="GFS20801.1"/>
    <property type="molecule type" value="Genomic_DNA"/>
</dbReference>
<keyword evidence="3" id="KW-1185">Reference proteome</keyword>
<sequence>MYHQNQGAGNMWSSLNGDVAQSSSLQFSGHFSSQHKTLFYRDPNKLLTSVSPDIPHFFFNSYQQDKSSGVTDVHSELSQQIPLHHCPSISSNTKGKLIDCNGYSRWPFPAWANIKTRHETVLQNPEENLRSSFCRGQSPRLGESSGKDPCLIKSQLDKLDKSSGEGDRAKTMLGGVCGSIEQNAMGKINKSNSTNMSLDSSDGPSAFVLGSVQTGSQIPGKYPTSLQFGKKTGKINSNKKRQRVEERWIKNIRKNARSKGESYTSVRGKVVPARSVKPVDCSKCKFNCPLRVSEEERWQLHRHYWTLESYKEKVNYLCSLIHEFSPLRPISGKKSYSRRFMLKIKQKDERVCKDFFISTFDISQSTVKTFMAKRRKGPDAVADLRGKQKSSNKMPDSVVRLLREHALSQIGPKGGLLQLSPGDQVQNVQKLYNHYLAECEADNTKPASISQYRRVVAEIYKGKSSAVLFELPEEQDLPSSCKKKQKLPVSNIQSDSILSGAANSKGFHNSHPKERNIQGVDTLSDKEDSVFSPLSSEPNLCSSPYAASCLSAPVLLNSSTQNANYMRSLETIRQHIGNLKQGVCSQTVYTDLYQKESHLPYSTSDTQNSNRNLCSTSCTKSDSSGNFISKHIVAPCAQMPLQVQSAKQSAFLSHFSSPLDSLLQDTSRMKKCITSQSEQVESISREKIFSEMTGKRMGKGSTKDRNKEKKRSQKQTSKRIRNEESWAKNVRKRLRMKGESYTSVRGKKVGAKTVKKVDCSKCMFMCSTKISEGQRLLLNKHYWDLDAYEKKIRFLAKHVETYTPKRQTTGRKAFSRKYSFQIDGVIVRVCKDFFQSTLHISESTIATALEKTRHGLDSLADMRGRHRPCNKTPEETLQNIRELIIYLTGFRPHKPANNRTLKLRPEFCDVSHLYLIYRYECEKKGQKAASIGVFRGVLTKDFCIKNWMLKKNSEEKNDAPHETSGSSCSMSLVSSVFNNNIDESKVGIKSIVNSVPSFLPV</sequence>
<dbReference type="AlphaFoldDB" id="A0AAV4JHA0"/>